<protein>
    <recommendedName>
        <fullName evidence="6">Reverse transcriptase domain-containing protein</fullName>
    </recommendedName>
</protein>
<proteinExistence type="predicted"/>
<sequence>MSPVGEYLSRQLPNTSESRVSNRTEIETSNRQPNSDTTLAVCPYCGRTFKNSRALGVHRASQHPAENNELISTERIKARWNTEHLRLLAAAEARAPATIRFMNLYLAEKAGTGRSQESIKKQRQKPEYKNLVDEYRAMENRVNQPNEAPYTTQTTDDGGHRECSQHRGPTNSLSRPLGNAESMRIEADENSVKAVIGEALKSDLEAMRNLEPGTRGASYLVAAINKALMGADSEREIESWFYSTFPELRGAQNVNVRNRRVQPMILSRRKQRKSDYKDLQQLWRKNMSKAARKVLDGDAEAGPHPELATQELFWRPIFEERNPTRDTNEPKSETKHWEICKPISHDEITGNKPDSKSAAGPDGLRAGDWLGKVPDRIKATIFHIFQYTGRVPALIRNSRTILIPKEAGTMDPAKFRPISIASVIIRHYHKILSSRLLDLPILDKRQRAFIKADGLADNIFVLATVIADARILLKELHLAAVDVRKAFDTVSHEAIERVMTRNGLPDGFVEYVMNLYRTSSTVIEVDGAKSRPIFPGQGVRQGDPLSSFIFNLAINEVLKKIPVECGYVLQGRTVSALAFADDLILLAGSREGLQISLNRAMESLADHGLKPMPSKCRAMSLVPSGRDKKVKTVTESLFRIDGALISQIGVLDTWDHLGVSFGNRGPTAPVVRIEDLLGKVTRAPLKPQQRMTILRKFLIPRFLHKLTFGNTTHGALRGLDKAIRISVRKWLFLPKDVPIAYIHAKISEGGLGVMSFESKVPELVRMRLNNLVFSDFPEATLIPEHDWGRQKLKWCNTSKIRDADWCGKLYNSTDGFELREARQSKLSTSWIEDPYVIIPSREYVQNIRTRINALPSRMRTTRGLRRQEQLTKCRAGCGEDETTAHIIQRCFRTHGGRVLRHDAVVNKTAALLENRGYRVEKERRYATRQGVRKPDIVAGKEGKVYIIDAQIVSGGPPLTELHRKKREKYADNSDLIRLIAERFEVHPDDVMASTITITWRGIWCKESEHLLCSLGLTRNSMRGLTTRVLQGSHTNFNRFNAMTTNMHGHRRQHQRNQRSGRWS</sequence>
<dbReference type="PROSITE" id="PS50157">
    <property type="entry name" value="ZINC_FINGER_C2H2_2"/>
    <property type="match status" value="1"/>
</dbReference>
<dbReference type="PANTHER" id="PTHR19446">
    <property type="entry name" value="REVERSE TRANSCRIPTASES"/>
    <property type="match status" value="1"/>
</dbReference>
<dbReference type="GO" id="GO:0008270">
    <property type="term" value="F:zinc ion binding"/>
    <property type="evidence" value="ECO:0007669"/>
    <property type="project" value="UniProtKB-KW"/>
</dbReference>
<dbReference type="EMBL" id="CADCXW020000239">
    <property type="protein sequence ID" value="CAD1565783.1"/>
    <property type="molecule type" value="Genomic_DNA"/>
</dbReference>
<gene>
    <name evidence="5" type="ORF">BBRV_LOCUS84694</name>
</gene>
<dbReference type="CDD" id="cd01650">
    <property type="entry name" value="RT_nLTR_like"/>
    <property type="match status" value="1"/>
</dbReference>
<dbReference type="PROSITE" id="PS00028">
    <property type="entry name" value="ZINC_FINGER_C2H2_1"/>
    <property type="match status" value="1"/>
</dbReference>
<evidence type="ECO:0000256" key="1">
    <source>
        <dbReference type="PROSITE-ProRule" id="PRU00042"/>
    </source>
</evidence>
<keyword evidence="1" id="KW-0863">Zinc-finger</keyword>
<dbReference type="GO" id="GO:0071897">
    <property type="term" value="P:DNA biosynthetic process"/>
    <property type="evidence" value="ECO:0007669"/>
    <property type="project" value="UniProtKB-ARBA"/>
</dbReference>
<evidence type="ECO:0008006" key="6">
    <source>
        <dbReference type="Google" id="ProtNLM"/>
    </source>
</evidence>
<evidence type="ECO:0000259" key="3">
    <source>
        <dbReference type="PROSITE" id="PS50157"/>
    </source>
</evidence>
<feature type="compositionally biased region" description="Basic and acidic residues" evidence="2">
    <location>
        <begin position="320"/>
        <end position="355"/>
    </location>
</feature>
<feature type="region of interest" description="Disordered" evidence="2">
    <location>
        <begin position="1"/>
        <end position="37"/>
    </location>
</feature>
<dbReference type="InterPro" id="IPR000477">
    <property type="entry name" value="RT_dom"/>
</dbReference>
<evidence type="ECO:0000259" key="4">
    <source>
        <dbReference type="PROSITE" id="PS50878"/>
    </source>
</evidence>
<dbReference type="PROSITE" id="PS50878">
    <property type="entry name" value="RT_POL"/>
    <property type="match status" value="1"/>
</dbReference>
<feature type="compositionally biased region" description="Polar residues" evidence="2">
    <location>
        <begin position="146"/>
        <end position="156"/>
    </location>
</feature>
<feature type="domain" description="Reverse transcriptase" evidence="4">
    <location>
        <begin position="384"/>
        <end position="645"/>
    </location>
</feature>
<keyword evidence="1" id="KW-0479">Metal-binding</keyword>
<dbReference type="SUPFAM" id="SSF56672">
    <property type="entry name" value="DNA/RNA polymerases"/>
    <property type="match status" value="1"/>
</dbReference>
<keyword evidence="1" id="KW-0862">Zinc</keyword>
<dbReference type="InterPro" id="IPR043502">
    <property type="entry name" value="DNA/RNA_pol_sf"/>
</dbReference>
<name>A0A6V7KP98_9HYME</name>
<feature type="region of interest" description="Disordered" evidence="2">
    <location>
        <begin position="146"/>
        <end position="177"/>
    </location>
</feature>
<reference evidence="5" key="1">
    <citation type="submission" date="2020-07" db="EMBL/GenBank/DDBJ databases">
        <authorList>
            <person name="Ferguson B K."/>
        </authorList>
    </citation>
    <scope>NUCLEOTIDE SEQUENCE</scope>
    <source>
        <strain evidence="5">L06</strain>
    </source>
</reference>
<organism evidence="5">
    <name type="scientific">Bracon brevicornis</name>
    <dbReference type="NCBI Taxonomy" id="1563983"/>
    <lineage>
        <taxon>Eukaryota</taxon>
        <taxon>Metazoa</taxon>
        <taxon>Ecdysozoa</taxon>
        <taxon>Arthropoda</taxon>
        <taxon>Hexapoda</taxon>
        <taxon>Insecta</taxon>
        <taxon>Pterygota</taxon>
        <taxon>Neoptera</taxon>
        <taxon>Endopterygota</taxon>
        <taxon>Hymenoptera</taxon>
        <taxon>Apocrita</taxon>
        <taxon>Ichneumonoidea</taxon>
        <taxon>Braconidae</taxon>
        <taxon>Braconinae</taxon>
        <taxon>Bracon</taxon>
    </lineage>
</organism>
<dbReference type="Pfam" id="PF00078">
    <property type="entry name" value="RVT_1"/>
    <property type="match status" value="1"/>
</dbReference>
<dbReference type="AlphaFoldDB" id="A0A6V7KP98"/>
<accession>A0A6V7KP98</accession>
<dbReference type="InterPro" id="IPR013087">
    <property type="entry name" value="Znf_C2H2_type"/>
</dbReference>
<feature type="region of interest" description="Disordered" evidence="2">
    <location>
        <begin position="320"/>
        <end position="363"/>
    </location>
</feature>
<feature type="domain" description="C2H2-type" evidence="3">
    <location>
        <begin position="40"/>
        <end position="68"/>
    </location>
</feature>
<evidence type="ECO:0000256" key="2">
    <source>
        <dbReference type="SAM" id="MobiDB-lite"/>
    </source>
</evidence>
<evidence type="ECO:0000313" key="5">
    <source>
        <dbReference type="EMBL" id="CAD1565783.1"/>
    </source>
</evidence>